<dbReference type="InterPro" id="IPR006311">
    <property type="entry name" value="TAT_signal"/>
</dbReference>
<dbReference type="AlphaFoldDB" id="A0A8J7GHU4"/>
<dbReference type="PROSITE" id="PS51318">
    <property type="entry name" value="TAT"/>
    <property type="match status" value="1"/>
</dbReference>
<dbReference type="PROSITE" id="PS51257">
    <property type="entry name" value="PROKAR_LIPOPROTEIN"/>
    <property type="match status" value="1"/>
</dbReference>
<evidence type="ECO:0000313" key="4">
    <source>
        <dbReference type="EMBL" id="MBG6138296.1"/>
    </source>
</evidence>
<dbReference type="RefSeq" id="WP_197005071.1">
    <property type="nucleotide sequence ID" value="NZ_BONS01000017.1"/>
</dbReference>
<dbReference type="InterPro" id="IPR050490">
    <property type="entry name" value="Bact_solute-bd_prot1"/>
</dbReference>
<evidence type="ECO:0000256" key="3">
    <source>
        <dbReference type="SAM" id="SignalP"/>
    </source>
</evidence>
<organism evidence="4 5">
    <name type="scientific">Longispora fulva</name>
    <dbReference type="NCBI Taxonomy" id="619741"/>
    <lineage>
        <taxon>Bacteria</taxon>
        <taxon>Bacillati</taxon>
        <taxon>Actinomycetota</taxon>
        <taxon>Actinomycetes</taxon>
        <taxon>Micromonosporales</taxon>
        <taxon>Micromonosporaceae</taxon>
        <taxon>Longispora</taxon>
    </lineage>
</organism>
<keyword evidence="2" id="KW-0813">Transport</keyword>
<evidence type="ECO:0000256" key="1">
    <source>
        <dbReference type="ARBA" id="ARBA00008520"/>
    </source>
</evidence>
<keyword evidence="3" id="KW-0732">Signal</keyword>
<dbReference type="EMBL" id="JADOUF010000001">
    <property type="protein sequence ID" value="MBG6138296.1"/>
    <property type="molecule type" value="Genomic_DNA"/>
</dbReference>
<gene>
    <name evidence="4" type="ORF">IW245_004490</name>
</gene>
<accession>A0A8J7GHU4</accession>
<comment type="caution">
    <text evidence="4">The sequence shown here is derived from an EMBL/GenBank/DDBJ whole genome shotgun (WGS) entry which is preliminary data.</text>
</comment>
<keyword evidence="5" id="KW-1185">Reference proteome</keyword>
<dbReference type="PANTHER" id="PTHR43649:SF29">
    <property type="entry name" value="OSMOPROTECTIVE COMPOUNDS-BINDING PROTEIN GGTB"/>
    <property type="match status" value="1"/>
</dbReference>
<dbReference type="Proteomes" id="UP000622552">
    <property type="component" value="Unassembled WGS sequence"/>
</dbReference>
<dbReference type="SUPFAM" id="SSF53850">
    <property type="entry name" value="Periplasmic binding protein-like II"/>
    <property type="match status" value="1"/>
</dbReference>
<reference evidence="4" key="1">
    <citation type="submission" date="2020-11" db="EMBL/GenBank/DDBJ databases">
        <title>Sequencing the genomes of 1000 actinobacteria strains.</title>
        <authorList>
            <person name="Klenk H.-P."/>
        </authorList>
    </citation>
    <scope>NUCLEOTIDE SEQUENCE</scope>
    <source>
        <strain evidence="4">DSM 45356</strain>
    </source>
</reference>
<protein>
    <submittedName>
        <fullName evidence="4">Multiple sugar transport system substrate-binding protein</fullName>
    </submittedName>
</protein>
<dbReference type="Gene3D" id="3.40.190.10">
    <property type="entry name" value="Periplasmic binding protein-like II"/>
    <property type="match status" value="2"/>
</dbReference>
<name>A0A8J7GHU4_9ACTN</name>
<feature type="signal peptide" evidence="3">
    <location>
        <begin position="1"/>
        <end position="31"/>
    </location>
</feature>
<dbReference type="Pfam" id="PF01547">
    <property type="entry name" value="SBP_bac_1"/>
    <property type="match status" value="1"/>
</dbReference>
<sequence length="429" mass="47217">MSRLAGHPFSRRTALRGGVAAAGALTLPTLAACSSGPKDAGGTTVTLGSNFSDALPKKALADAGTGFEKKSGKTLKINTIEHTTFQEQINQYLKGSPDDVFSWFAGYRMQFFAKQGLATDVSDVWKEIGGGYTDAFKKASTGEDGKQYFVPYYLYPWAVFYRPSVWKEKGYTVPKTWDEYRTLAAKMKTDGLTPIAFAAKEGWPAMGTFDYINMRLNGYDFHVSLMAGKESWEDKKVKAVFDNWASILPHTQAGALGLTWQEGAQALQKKQAGMHVLGLFVGNQFSDEERKDLDFFAFPELDPANGQKAVEAPIDGWMITKKAKNVAGAKELLKYFATPEAQGAYLGSDPNNVATHKGADTSTYTPLQKKAVELISGAQNISQFMDRDTRPDFATTVMIPSLQEFLKNPKDVDSICKNIESQKKNIFKD</sequence>
<dbReference type="InterPro" id="IPR006059">
    <property type="entry name" value="SBP"/>
</dbReference>
<dbReference type="PANTHER" id="PTHR43649">
    <property type="entry name" value="ARABINOSE-BINDING PROTEIN-RELATED"/>
    <property type="match status" value="1"/>
</dbReference>
<evidence type="ECO:0000256" key="2">
    <source>
        <dbReference type="ARBA" id="ARBA00022448"/>
    </source>
</evidence>
<keyword evidence="4" id="KW-0762">Sugar transport</keyword>
<feature type="chain" id="PRO_5038757380" evidence="3">
    <location>
        <begin position="32"/>
        <end position="429"/>
    </location>
</feature>
<comment type="similarity">
    <text evidence="1">Belongs to the bacterial solute-binding protein 1 family.</text>
</comment>
<evidence type="ECO:0000313" key="5">
    <source>
        <dbReference type="Proteomes" id="UP000622552"/>
    </source>
</evidence>
<proteinExistence type="inferred from homology"/>